<dbReference type="Pfam" id="PF04909">
    <property type="entry name" value="Amidohydro_2"/>
    <property type="match status" value="1"/>
</dbReference>
<dbReference type="PANTHER" id="PTHR43569:SF1">
    <property type="entry name" value="BLL3371 PROTEIN"/>
    <property type="match status" value="1"/>
</dbReference>
<dbReference type="SUPFAM" id="SSF51556">
    <property type="entry name" value="Metallo-dependent hydrolases"/>
    <property type="match status" value="1"/>
</dbReference>
<comment type="caution">
    <text evidence="3">The sequence shown here is derived from an EMBL/GenBank/DDBJ whole genome shotgun (WGS) entry which is preliminary data.</text>
</comment>
<comment type="similarity">
    <text evidence="1">Belongs to the metallo-dependent hydrolases superfamily.</text>
</comment>
<dbReference type="Proteomes" id="UP000287447">
    <property type="component" value="Unassembled WGS sequence"/>
</dbReference>
<feature type="domain" description="Amidohydrolase-related" evidence="2">
    <location>
        <begin position="8"/>
        <end position="301"/>
    </location>
</feature>
<proteinExistence type="inferred from homology"/>
<dbReference type="InterPro" id="IPR032466">
    <property type="entry name" value="Metal_Hydrolase"/>
</dbReference>
<accession>A0A3S3UN83</accession>
<gene>
    <name evidence="3" type="ORF">EOI86_11820</name>
</gene>
<evidence type="ECO:0000256" key="1">
    <source>
        <dbReference type="ARBA" id="ARBA00038310"/>
    </source>
</evidence>
<dbReference type="InterPro" id="IPR006680">
    <property type="entry name" value="Amidohydro-rel"/>
</dbReference>
<dbReference type="AlphaFoldDB" id="A0A3S3UN83"/>
<name>A0A3S3UN83_9PROT</name>
<dbReference type="OrthoDB" id="7183088at2"/>
<dbReference type="EMBL" id="SADE01000002">
    <property type="protein sequence ID" value="RVU35934.1"/>
    <property type="molecule type" value="Genomic_DNA"/>
</dbReference>
<dbReference type="Gene3D" id="3.20.20.140">
    <property type="entry name" value="Metal-dependent hydrolases"/>
    <property type="match status" value="1"/>
</dbReference>
<dbReference type="RefSeq" id="WP_127765411.1">
    <property type="nucleotide sequence ID" value="NZ_SADE01000002.1"/>
</dbReference>
<dbReference type="InterPro" id="IPR052350">
    <property type="entry name" value="Metallo-dep_Lactonases"/>
</dbReference>
<evidence type="ECO:0000259" key="2">
    <source>
        <dbReference type="Pfam" id="PF04909"/>
    </source>
</evidence>
<dbReference type="PANTHER" id="PTHR43569">
    <property type="entry name" value="AMIDOHYDROLASE"/>
    <property type="match status" value="1"/>
</dbReference>
<evidence type="ECO:0000313" key="3">
    <source>
        <dbReference type="EMBL" id="RVU35934.1"/>
    </source>
</evidence>
<keyword evidence="3" id="KW-0378">Hydrolase</keyword>
<protein>
    <submittedName>
        <fullName evidence="3">Amidohydrolase</fullName>
    </submittedName>
</protein>
<keyword evidence="4" id="KW-1185">Reference proteome</keyword>
<organism evidence="3 4">
    <name type="scientific">Hwanghaeella grinnelliae</name>
    <dbReference type="NCBI Taxonomy" id="2500179"/>
    <lineage>
        <taxon>Bacteria</taxon>
        <taxon>Pseudomonadati</taxon>
        <taxon>Pseudomonadota</taxon>
        <taxon>Alphaproteobacteria</taxon>
        <taxon>Rhodospirillales</taxon>
        <taxon>Rhodospirillaceae</taxon>
        <taxon>Hwanghaeella</taxon>
    </lineage>
</organism>
<dbReference type="GO" id="GO:0016787">
    <property type="term" value="F:hydrolase activity"/>
    <property type="evidence" value="ECO:0007669"/>
    <property type="project" value="UniProtKB-KW"/>
</dbReference>
<reference evidence="4" key="1">
    <citation type="submission" date="2019-01" db="EMBL/GenBank/DDBJ databases">
        <title>Gri0909 isolated from a small marine red alga.</title>
        <authorList>
            <person name="Kim J."/>
            <person name="Jeong S.E."/>
            <person name="Jeon C.O."/>
        </authorList>
    </citation>
    <scope>NUCLEOTIDE SEQUENCE [LARGE SCALE GENOMIC DNA]</scope>
    <source>
        <strain evidence="4">Gri0909</strain>
    </source>
</reference>
<evidence type="ECO:0000313" key="4">
    <source>
        <dbReference type="Proteomes" id="UP000287447"/>
    </source>
</evidence>
<sequence length="305" mass="34820">MSDPIKIVDAHHHLWDLDQNYYPWLSDMPEEHFFLGNYDALKENFMPDDYRAETAGYNVVATVHVDAEWDRDAQAAETAWLHEVAEEHGMPNAVVGHVWLAKPNCEDVLADHCQYPMMRGIRSKPVTSLSPDKAHTVLGEPGSMQDPNWLAGYALLHEFGLTYDLRVPHWHLPEAADVAAKFPEIPVVLNHTGFPWDRSEDGLKAWRENMRIIAEAPQVMVKISELGLKDAPWRLEDNRRVVLEAIEIFGIERCMFASNLPVCRLRANFKTIADGIMDIVKDFPREEQEMLFSGNAAGFYQLDID</sequence>